<name>A0ACC1LXS6_9FUNG</name>
<protein>
    <submittedName>
        <fullName evidence="1">RFC checkpoint protein Rad17</fullName>
    </submittedName>
</protein>
<sequence length="331" mass="36341">MNEFSQQSSIDHRKPLADKAGASSPASQLYSSQNIARSSQSSVQSAPRRRPLTDRPKLKTVRPASQPRSLLQLSEATAVKEGVFEDGGDDRGELWWQRYEPRTLADLALHTLKANQVRGWLEMAIDASINGNKQGSGYFRILVLEGPAGACKSSCVRMLAQELDLKVVEWINPLASRTSIASSFDSDGDEIGVVRQFEHFLAHAERYSGLALRPSTGGEALPTNTLGQKRQIVLVDDLPNVSHRDTRDSFRNALLRFSAVPAQQSFPMVIVVTESITSQAAFGDEGADGMSRRFRETDKAANSDIAVWSAADVIPSAVYNSRYCQSIKFNP</sequence>
<feature type="non-terminal residue" evidence="1">
    <location>
        <position position="331"/>
    </location>
</feature>
<gene>
    <name evidence="1" type="primary">rad17</name>
    <name evidence="1" type="ORF">IWW38_005033</name>
</gene>
<evidence type="ECO:0000313" key="1">
    <source>
        <dbReference type="EMBL" id="KAJ2887957.1"/>
    </source>
</evidence>
<comment type="caution">
    <text evidence="1">The sequence shown here is derived from an EMBL/GenBank/DDBJ whole genome shotgun (WGS) entry which is preliminary data.</text>
</comment>
<reference evidence="1" key="1">
    <citation type="submission" date="2022-07" db="EMBL/GenBank/DDBJ databases">
        <title>Phylogenomic reconstructions and comparative analyses of Kickxellomycotina fungi.</title>
        <authorList>
            <person name="Reynolds N.K."/>
            <person name="Stajich J.E."/>
            <person name="Barry K."/>
            <person name="Grigoriev I.V."/>
            <person name="Crous P."/>
            <person name="Smith M.E."/>
        </authorList>
    </citation>
    <scope>NUCLEOTIDE SEQUENCE</scope>
    <source>
        <strain evidence="1">CBS 190363</strain>
    </source>
</reference>
<dbReference type="EMBL" id="JANBVB010002118">
    <property type="protein sequence ID" value="KAJ2887957.1"/>
    <property type="molecule type" value="Genomic_DNA"/>
</dbReference>
<proteinExistence type="predicted"/>
<dbReference type="Proteomes" id="UP001139981">
    <property type="component" value="Unassembled WGS sequence"/>
</dbReference>
<accession>A0ACC1LXS6</accession>
<keyword evidence="2" id="KW-1185">Reference proteome</keyword>
<evidence type="ECO:0000313" key="2">
    <source>
        <dbReference type="Proteomes" id="UP001139981"/>
    </source>
</evidence>
<organism evidence="1 2">
    <name type="scientific">Coemansia aciculifera</name>
    <dbReference type="NCBI Taxonomy" id="417176"/>
    <lineage>
        <taxon>Eukaryota</taxon>
        <taxon>Fungi</taxon>
        <taxon>Fungi incertae sedis</taxon>
        <taxon>Zoopagomycota</taxon>
        <taxon>Kickxellomycotina</taxon>
        <taxon>Kickxellomycetes</taxon>
        <taxon>Kickxellales</taxon>
        <taxon>Kickxellaceae</taxon>
        <taxon>Coemansia</taxon>
    </lineage>
</organism>